<sequence>TTIATTGSFRASAAGNLSCPTITSRVANTRAKHWTSAPGISRPKCPVKATTVFI</sequence>
<keyword evidence="1" id="KW-1185">Reference proteome</keyword>
<proteinExistence type="predicted"/>
<reference evidence="1" key="1">
    <citation type="submission" date="2014-05" db="EMBL/GenBank/DDBJ databases">
        <title>The genome and life-stage specific transcriptomes of Globodera pallida elucidate key aspects of plant parasitism by a cyst nematode.</title>
        <authorList>
            <person name="Cotton J.A."/>
            <person name="Lilley C.J."/>
            <person name="Jones L.M."/>
            <person name="Kikuchi T."/>
            <person name="Reid A.J."/>
            <person name="Thorpe P."/>
            <person name="Tsai I.J."/>
            <person name="Beasley H."/>
            <person name="Blok V."/>
            <person name="Cock P.J.A."/>
            <person name="Van den Akker S.E."/>
            <person name="Holroyd N."/>
            <person name="Hunt M."/>
            <person name="Mantelin S."/>
            <person name="Naghra H."/>
            <person name="Pain A."/>
            <person name="Palomares-Rius J.E."/>
            <person name="Zarowiecki M."/>
            <person name="Berriman M."/>
            <person name="Jones J.T."/>
            <person name="Urwin P.E."/>
        </authorList>
    </citation>
    <scope>NUCLEOTIDE SEQUENCE [LARGE SCALE GENOMIC DNA]</scope>
    <source>
        <strain evidence="1">Lindley</strain>
    </source>
</reference>
<dbReference type="WBParaSite" id="GPLIN_001553100">
    <property type="protein sequence ID" value="GPLIN_001553100"/>
    <property type="gene ID" value="GPLIN_001553100"/>
</dbReference>
<name>A0A183CRM3_GLOPA</name>
<dbReference type="AlphaFoldDB" id="A0A183CRM3"/>
<evidence type="ECO:0000313" key="1">
    <source>
        <dbReference type="Proteomes" id="UP000050741"/>
    </source>
</evidence>
<reference evidence="2" key="2">
    <citation type="submission" date="2016-06" db="UniProtKB">
        <authorList>
            <consortium name="WormBaseParasite"/>
        </authorList>
    </citation>
    <scope>IDENTIFICATION</scope>
</reference>
<protein>
    <submittedName>
        <fullName evidence="2">Copper-containing nitrite reductase</fullName>
    </submittedName>
</protein>
<organism evidence="1 2">
    <name type="scientific">Globodera pallida</name>
    <name type="common">Potato cyst nematode worm</name>
    <name type="synonym">Heterodera pallida</name>
    <dbReference type="NCBI Taxonomy" id="36090"/>
    <lineage>
        <taxon>Eukaryota</taxon>
        <taxon>Metazoa</taxon>
        <taxon>Ecdysozoa</taxon>
        <taxon>Nematoda</taxon>
        <taxon>Chromadorea</taxon>
        <taxon>Rhabditida</taxon>
        <taxon>Tylenchina</taxon>
        <taxon>Tylenchomorpha</taxon>
        <taxon>Tylenchoidea</taxon>
        <taxon>Heteroderidae</taxon>
        <taxon>Heteroderinae</taxon>
        <taxon>Globodera</taxon>
    </lineage>
</organism>
<accession>A0A183CRM3</accession>
<evidence type="ECO:0000313" key="2">
    <source>
        <dbReference type="WBParaSite" id="GPLIN_001553100"/>
    </source>
</evidence>
<dbReference type="Proteomes" id="UP000050741">
    <property type="component" value="Unassembled WGS sequence"/>
</dbReference>